<dbReference type="Proteomes" id="UP000271624">
    <property type="component" value="Unassembled WGS sequence"/>
</dbReference>
<dbReference type="GO" id="GO:0008770">
    <property type="term" value="F:[acyl-carrier-protein] phosphodiesterase activity"/>
    <property type="evidence" value="ECO:0007669"/>
    <property type="project" value="InterPro"/>
</dbReference>
<keyword evidence="3" id="KW-0443">Lipid metabolism</keyword>
<gene>
    <name evidence="4" type="ORF">DSM106972_080650</name>
</gene>
<sequence>MNWLAHLLLSKPDIESRLGNLLADLVKGAEREKLNAQIKQGIKHHQLIDAFTDSHLIVHRSKQRINSVYRRFAGILIDGFYDHFLAKNWYIYSSQPLDNFTTEIYESFLAYPEPLPNYANQVITQMAKEDWLGRYRNLEGIEYLLIRLSNRLSQRFKNKTEIRLEPAIKELTDNYIDLENDFLEFFPLLKDIK</sequence>
<keyword evidence="5" id="KW-1185">Reference proteome</keyword>
<accession>A0A433UXV6</accession>
<evidence type="ECO:0000256" key="1">
    <source>
        <dbReference type="ARBA" id="ARBA00022516"/>
    </source>
</evidence>
<reference evidence="4" key="2">
    <citation type="journal article" date="2019" name="Genome Biol. Evol.">
        <title>Day and night: Metabolic profiles and evolutionary relationships of six axenic non-marine cyanobacteria.</title>
        <authorList>
            <person name="Will S.E."/>
            <person name="Henke P."/>
            <person name="Boedeker C."/>
            <person name="Huang S."/>
            <person name="Brinkmann H."/>
            <person name="Rohde M."/>
            <person name="Jarek M."/>
            <person name="Friedl T."/>
            <person name="Seufert S."/>
            <person name="Schumacher M."/>
            <person name="Overmann J."/>
            <person name="Neumann-Schaal M."/>
            <person name="Petersen J."/>
        </authorList>
    </citation>
    <scope>NUCLEOTIDE SEQUENCE [LARGE SCALE GENOMIC DNA]</scope>
    <source>
        <strain evidence="4">PCC 7102</strain>
    </source>
</reference>
<dbReference type="InterPro" id="IPR007431">
    <property type="entry name" value="ACP_PD"/>
</dbReference>
<comment type="caution">
    <text evidence="4">The sequence shown here is derived from an EMBL/GenBank/DDBJ whole genome shotgun (WGS) entry which is preliminary data.</text>
</comment>
<keyword evidence="2" id="KW-0378">Hydrolase</keyword>
<dbReference type="PANTHER" id="PTHR38764:SF1">
    <property type="entry name" value="ACYL CARRIER PROTEIN PHOSPHODIESTERASE"/>
    <property type="match status" value="1"/>
</dbReference>
<reference evidence="4" key="1">
    <citation type="submission" date="2018-12" db="EMBL/GenBank/DDBJ databases">
        <authorList>
            <person name="Will S."/>
            <person name="Neumann-Schaal M."/>
            <person name="Henke P."/>
        </authorList>
    </citation>
    <scope>NUCLEOTIDE SEQUENCE</scope>
    <source>
        <strain evidence="4">PCC 7102</strain>
    </source>
</reference>
<dbReference type="EMBL" id="RSCL01000028">
    <property type="protein sequence ID" value="RUS98679.1"/>
    <property type="molecule type" value="Genomic_DNA"/>
</dbReference>
<dbReference type="OrthoDB" id="8442777at2"/>
<evidence type="ECO:0000313" key="5">
    <source>
        <dbReference type="Proteomes" id="UP000271624"/>
    </source>
</evidence>
<evidence type="ECO:0000256" key="2">
    <source>
        <dbReference type="ARBA" id="ARBA00022801"/>
    </source>
</evidence>
<dbReference type="PANTHER" id="PTHR38764">
    <property type="entry name" value="ACYL CARRIER PROTEIN PHOSPHODIESTERASE"/>
    <property type="match status" value="1"/>
</dbReference>
<keyword evidence="1" id="KW-0444">Lipid biosynthesis</keyword>
<organism evidence="4 5">
    <name type="scientific">Dulcicalothrix desertica PCC 7102</name>
    <dbReference type="NCBI Taxonomy" id="232991"/>
    <lineage>
        <taxon>Bacteria</taxon>
        <taxon>Bacillati</taxon>
        <taxon>Cyanobacteriota</taxon>
        <taxon>Cyanophyceae</taxon>
        <taxon>Nostocales</taxon>
        <taxon>Calotrichaceae</taxon>
        <taxon>Dulcicalothrix</taxon>
    </lineage>
</organism>
<proteinExistence type="predicted"/>
<dbReference type="RefSeq" id="WP_127086115.1">
    <property type="nucleotide sequence ID" value="NZ_RSCL01000028.1"/>
</dbReference>
<protein>
    <submittedName>
        <fullName evidence="4">ACP phosphodiesterase</fullName>
    </submittedName>
</protein>
<dbReference type="GO" id="GO:0006633">
    <property type="term" value="P:fatty acid biosynthetic process"/>
    <property type="evidence" value="ECO:0007669"/>
    <property type="project" value="InterPro"/>
</dbReference>
<evidence type="ECO:0000313" key="4">
    <source>
        <dbReference type="EMBL" id="RUS98679.1"/>
    </source>
</evidence>
<dbReference type="AlphaFoldDB" id="A0A433UXV6"/>
<dbReference type="Pfam" id="PF04336">
    <property type="entry name" value="ACP_PD"/>
    <property type="match status" value="1"/>
</dbReference>
<name>A0A433UXV6_9CYAN</name>
<dbReference type="PIRSF" id="PIRSF011489">
    <property type="entry name" value="DUF479"/>
    <property type="match status" value="1"/>
</dbReference>
<evidence type="ECO:0000256" key="3">
    <source>
        <dbReference type="ARBA" id="ARBA00023098"/>
    </source>
</evidence>